<dbReference type="Pfam" id="PF00391">
    <property type="entry name" value="PEP-utilizers"/>
    <property type="match status" value="1"/>
</dbReference>
<sequence>MRIAVTGASGVFGRGIAARLRAEGHQVVGLARHRPRNWFSDSDFVHGDIRDADSVRRAVAGADVVAHCAWMVSSNPDEQLTHEINIGGTQNVLEAMDRAGSRRIVFASSVLAYGARPEGGPRLNEEDALAPSPDHFYAFHKAQVERLLAKRGKEWVAVRPGIVVGRGVDNTVMRLLGSPAFPNVEGSADRPLQIVHTDDVHRLFVRAVLGDQTGAINLAAPGEPTVRAITAKLGRRLIPARKRYIDAGLGALYRREIVEASPAEFELLLHFPIMDTSKLVNEWGYRPAWNSDECLGDFALAVRGRIVLGKKVLTLPWRIPLVHDMPAVDEPATDGVPLQPAGPDGLNGEFDSLIDPRFPTYVATNLSEALPGPFSPASASATVRGLRAGGVSIAERLRVPGVVGREMAARSVGTFGHRVYGGVTSVYYIATSMPGTDPDSLTDQFFGRELGGTPVFGPERPPQHQLSVGARVRDLLGVGLSGIGLVIRSAAESADYVRDIDRLEALLPTETTDLDDSRLESFILLARDLVVHGWTLSAWAALLCTATATFAGRLGGGDVPNPGREVASARVLTSLERLVELARANPKAVEALSADDDVLGAVQRQVPELYREIAAELARIGHRGPAECELLSSTYADDPEQFTRMIAKSLVHQIETRASVAVSGPVAKRGHLAARLAARQLREREVRRDKVVRATAILRRLMREFGRRLVDRDILDRVEDVFFFLVDELEALPPDARTVVVRRRAEMSRLAEACPPGVFSGSWQPIVDVSMLQPGQLLQGLGVSGGRIRGRVRIVSQHTIGELEPGEVLVAEVTDVGYTPAFAYAAAVVTNLGGPMSHAAIVAREFGISCVVDARNATRRLPPGAWVEVDGSTGEIRLLESAAELVTRS</sequence>
<dbReference type="Gene3D" id="3.40.50.720">
    <property type="entry name" value="NAD(P)-binding Rossmann-like Domain"/>
    <property type="match status" value="1"/>
</dbReference>
<dbReference type="Pfam" id="PF01370">
    <property type="entry name" value="Epimerase"/>
    <property type="match status" value="1"/>
</dbReference>
<dbReference type="InterPro" id="IPR008279">
    <property type="entry name" value="PEP-util_enz_mobile_dom"/>
</dbReference>
<feature type="domain" description="NAD-dependent epimerase/dehydratase" evidence="2">
    <location>
        <begin position="3"/>
        <end position="173"/>
    </location>
</feature>
<dbReference type="Proteomes" id="UP000510682">
    <property type="component" value="Chromosome"/>
</dbReference>
<reference evidence="3 4" key="2">
    <citation type="submission" date="2020-07" db="EMBL/GenBank/DDBJ databases">
        <authorList>
            <person name="Yu X."/>
        </authorList>
    </citation>
    <scope>NUCLEOTIDE SEQUENCE [LARGE SCALE GENOMIC DNA]</scope>
    <source>
        <strain evidence="4">24</strain>
    </source>
</reference>
<evidence type="ECO:0000313" key="3">
    <source>
        <dbReference type="EMBL" id="QLL09801.1"/>
    </source>
</evidence>
<name>A0A7D6E500_9MYCO</name>
<dbReference type="AlphaFoldDB" id="A0A7D6E500"/>
<gene>
    <name evidence="3" type="ORF">H0P51_13650</name>
</gene>
<protein>
    <submittedName>
        <fullName evidence="3">NAD-dependent epimerase/dehydratase family protein</fullName>
    </submittedName>
</protein>
<accession>A0A7D6E500</accession>
<dbReference type="InterPro" id="IPR001509">
    <property type="entry name" value="Epimerase_deHydtase"/>
</dbReference>
<feature type="domain" description="PEP-utilising enzyme mobile" evidence="1">
    <location>
        <begin position="804"/>
        <end position="874"/>
    </location>
</feature>
<keyword evidence="4" id="KW-1185">Reference proteome</keyword>
<dbReference type="PANTHER" id="PTHR43615:SF1">
    <property type="entry name" value="PPDK_N DOMAIN-CONTAINING PROTEIN"/>
    <property type="match status" value="1"/>
</dbReference>
<dbReference type="InterPro" id="IPR036291">
    <property type="entry name" value="NAD(P)-bd_dom_sf"/>
</dbReference>
<dbReference type="EMBL" id="CP059165">
    <property type="protein sequence ID" value="QLL09801.1"/>
    <property type="molecule type" value="Genomic_DNA"/>
</dbReference>
<dbReference type="InterPro" id="IPR036637">
    <property type="entry name" value="Phosphohistidine_dom_sf"/>
</dbReference>
<dbReference type="GO" id="GO:0016772">
    <property type="term" value="F:transferase activity, transferring phosphorus-containing groups"/>
    <property type="evidence" value="ECO:0007669"/>
    <property type="project" value="InterPro"/>
</dbReference>
<dbReference type="InterPro" id="IPR051549">
    <property type="entry name" value="PEP_Utilizing_Enz"/>
</dbReference>
<dbReference type="RefSeq" id="WP_180918547.1">
    <property type="nucleotide sequence ID" value="NZ_CP059165.1"/>
</dbReference>
<evidence type="ECO:0000259" key="2">
    <source>
        <dbReference type="Pfam" id="PF01370"/>
    </source>
</evidence>
<dbReference type="SUPFAM" id="SSF51735">
    <property type="entry name" value="NAD(P)-binding Rossmann-fold domains"/>
    <property type="match status" value="1"/>
</dbReference>
<dbReference type="Gene3D" id="3.50.30.10">
    <property type="entry name" value="Phosphohistidine domain"/>
    <property type="match status" value="1"/>
</dbReference>
<dbReference type="PANTHER" id="PTHR43615">
    <property type="entry name" value="PHOSPHOENOLPYRUVATE SYNTHASE-RELATED"/>
    <property type="match status" value="1"/>
</dbReference>
<evidence type="ECO:0000313" key="4">
    <source>
        <dbReference type="Proteomes" id="UP000510682"/>
    </source>
</evidence>
<reference evidence="4" key="3">
    <citation type="submission" date="2023-07" db="EMBL/GenBank/DDBJ databases">
        <title>Description of Mycobacterium gordonae subsp. intergordonae subsp.nov. and Mycobacterium gordonae subsp. gordonae subsp. nov.</title>
        <authorList>
            <person name="Huang H."/>
        </authorList>
    </citation>
    <scope>NUCLEOTIDE SEQUENCE [LARGE SCALE GENOMIC DNA]</scope>
    <source>
        <strain evidence="4">24</strain>
    </source>
</reference>
<dbReference type="SUPFAM" id="SSF52009">
    <property type="entry name" value="Phosphohistidine domain"/>
    <property type="match status" value="1"/>
</dbReference>
<reference evidence="4" key="1">
    <citation type="submission" date="2020-07" db="EMBL/GenBank/DDBJ databases">
        <title>Description of Mycobacterium gordonae subsp. intergordonae subsp.nov. and Mycobacterium gordonae subsp. gordonae subsp. nov.</title>
        <authorList>
            <person name="Yu X."/>
        </authorList>
    </citation>
    <scope>NUCLEOTIDE SEQUENCE [LARGE SCALE GENOMIC DNA]</scope>
    <source>
        <strain evidence="4">24</strain>
    </source>
</reference>
<organism evidence="3 4">
    <name type="scientific">Mycobacterium vicinigordonae</name>
    <dbReference type="NCBI Taxonomy" id="1719132"/>
    <lineage>
        <taxon>Bacteria</taxon>
        <taxon>Bacillati</taxon>
        <taxon>Actinomycetota</taxon>
        <taxon>Actinomycetes</taxon>
        <taxon>Mycobacteriales</taxon>
        <taxon>Mycobacteriaceae</taxon>
        <taxon>Mycobacterium</taxon>
    </lineage>
</organism>
<dbReference type="KEGG" id="mgor:H0P51_13650"/>
<evidence type="ECO:0000259" key="1">
    <source>
        <dbReference type="Pfam" id="PF00391"/>
    </source>
</evidence>
<proteinExistence type="predicted"/>